<evidence type="ECO:0000259" key="11">
    <source>
        <dbReference type="Pfam" id="PF07715"/>
    </source>
</evidence>
<dbReference type="EMBL" id="CYZH01000019">
    <property type="protein sequence ID" value="CUO88369.1"/>
    <property type="molecule type" value="Genomic_DNA"/>
</dbReference>
<dbReference type="NCBIfam" id="TIGR04056">
    <property type="entry name" value="OMP_RagA_SusC"/>
    <property type="match status" value="1"/>
</dbReference>
<dbReference type="InterPro" id="IPR039426">
    <property type="entry name" value="TonB-dep_rcpt-like"/>
</dbReference>
<dbReference type="Gene3D" id="2.60.40.1120">
    <property type="entry name" value="Carboxypeptidase-like, regulatory domain"/>
    <property type="match status" value="1"/>
</dbReference>
<evidence type="ECO:0000256" key="8">
    <source>
        <dbReference type="PROSITE-ProRule" id="PRU01360"/>
    </source>
</evidence>
<dbReference type="SUPFAM" id="SSF56935">
    <property type="entry name" value="Porins"/>
    <property type="match status" value="1"/>
</dbReference>
<dbReference type="InterPro" id="IPR000531">
    <property type="entry name" value="Beta-barrel_TonB"/>
</dbReference>
<keyword evidence="5 9" id="KW-0798">TonB box</keyword>
<dbReference type="SUPFAM" id="SSF49464">
    <property type="entry name" value="Carboxypeptidase regulatory domain-like"/>
    <property type="match status" value="1"/>
</dbReference>
<dbReference type="AlphaFoldDB" id="A0A174IU08"/>
<feature type="domain" description="TonB-dependent receptor-like beta-barrel" evidence="10">
    <location>
        <begin position="414"/>
        <end position="904"/>
    </location>
</feature>
<dbReference type="Pfam" id="PF00593">
    <property type="entry name" value="TonB_dep_Rec_b-barrel"/>
    <property type="match status" value="1"/>
</dbReference>
<evidence type="ECO:0000256" key="7">
    <source>
        <dbReference type="ARBA" id="ARBA00023237"/>
    </source>
</evidence>
<protein>
    <submittedName>
        <fullName evidence="12">Outer membrane receptor proteins, mostly Fe transport</fullName>
    </submittedName>
</protein>
<keyword evidence="7 8" id="KW-0998">Cell outer membrane</keyword>
<dbReference type="NCBIfam" id="TIGR04057">
    <property type="entry name" value="SusC_RagA_signa"/>
    <property type="match status" value="1"/>
</dbReference>
<evidence type="ECO:0000256" key="4">
    <source>
        <dbReference type="ARBA" id="ARBA00022692"/>
    </source>
</evidence>
<keyword evidence="2 8" id="KW-0813">Transport</keyword>
<dbReference type="FunFam" id="2.60.40.1120:FF:000003">
    <property type="entry name" value="Outer membrane protein Omp121"/>
    <property type="match status" value="1"/>
</dbReference>
<reference evidence="12 13" key="1">
    <citation type="submission" date="2015-09" db="EMBL/GenBank/DDBJ databases">
        <authorList>
            <consortium name="Pathogen Informatics"/>
        </authorList>
    </citation>
    <scope>NUCLEOTIDE SEQUENCE [LARGE SCALE GENOMIC DNA]</scope>
    <source>
        <strain evidence="12 13">2789STDY5608840</strain>
    </source>
</reference>
<keyword evidence="12" id="KW-0675">Receptor</keyword>
<dbReference type="InterPro" id="IPR036942">
    <property type="entry name" value="Beta-barrel_TonB_sf"/>
</dbReference>
<gene>
    <name evidence="12" type="ORF">ERS852397_03018</name>
</gene>
<name>A0A174IU08_9BACE</name>
<keyword evidence="4 8" id="KW-0812">Transmembrane</keyword>
<accession>A0A174IU08</accession>
<dbReference type="STRING" id="338188.ERS852397_03018"/>
<feature type="domain" description="TonB-dependent receptor plug" evidence="11">
    <location>
        <begin position="127"/>
        <end position="242"/>
    </location>
</feature>
<keyword evidence="6 8" id="KW-0472">Membrane</keyword>
<dbReference type="Proteomes" id="UP000095517">
    <property type="component" value="Unassembled WGS sequence"/>
</dbReference>
<dbReference type="GO" id="GO:0009279">
    <property type="term" value="C:cell outer membrane"/>
    <property type="evidence" value="ECO:0007669"/>
    <property type="project" value="UniProtKB-SubCell"/>
</dbReference>
<dbReference type="Gene3D" id="2.40.170.20">
    <property type="entry name" value="TonB-dependent receptor, beta-barrel domain"/>
    <property type="match status" value="1"/>
</dbReference>
<dbReference type="InterPro" id="IPR023996">
    <property type="entry name" value="TonB-dep_OMP_SusC/RagA"/>
</dbReference>
<dbReference type="InterPro" id="IPR037066">
    <property type="entry name" value="Plug_dom_sf"/>
</dbReference>
<dbReference type="InterPro" id="IPR012910">
    <property type="entry name" value="Plug_dom"/>
</dbReference>
<evidence type="ECO:0000256" key="5">
    <source>
        <dbReference type="ARBA" id="ARBA00023077"/>
    </source>
</evidence>
<evidence type="ECO:0000256" key="3">
    <source>
        <dbReference type="ARBA" id="ARBA00022452"/>
    </source>
</evidence>
<evidence type="ECO:0000256" key="9">
    <source>
        <dbReference type="RuleBase" id="RU003357"/>
    </source>
</evidence>
<evidence type="ECO:0000313" key="12">
    <source>
        <dbReference type="EMBL" id="CUO88369.1"/>
    </source>
</evidence>
<dbReference type="Pfam" id="PF13715">
    <property type="entry name" value="CarbopepD_reg_2"/>
    <property type="match status" value="1"/>
</dbReference>
<organism evidence="12 13">
    <name type="scientific">Bacteroides finegoldii</name>
    <dbReference type="NCBI Taxonomy" id="338188"/>
    <lineage>
        <taxon>Bacteria</taxon>
        <taxon>Pseudomonadati</taxon>
        <taxon>Bacteroidota</taxon>
        <taxon>Bacteroidia</taxon>
        <taxon>Bacteroidales</taxon>
        <taxon>Bacteroidaceae</taxon>
        <taxon>Bacteroides</taxon>
    </lineage>
</organism>
<evidence type="ECO:0000313" key="13">
    <source>
        <dbReference type="Proteomes" id="UP000095517"/>
    </source>
</evidence>
<evidence type="ECO:0000259" key="10">
    <source>
        <dbReference type="Pfam" id="PF00593"/>
    </source>
</evidence>
<evidence type="ECO:0000256" key="2">
    <source>
        <dbReference type="ARBA" id="ARBA00022448"/>
    </source>
</evidence>
<proteinExistence type="inferred from homology"/>
<sequence length="1031" mass="113867">MTNLFNNMKTKKMNEPGKIMLLFLVAIMFTVQAVAQNLSVSGLVQDGTTGEGVIGANVVIKGTTNGTITDLDGKFKLQAKQGDIIVISFIGYKTQELPAAAQMKVVLKDDSKQLDDVVVIGYGSVKKEDLSGSVVAIKAEEMNKGAVTSPEELIMGKVPGLAVAQGDGGPGSGSTLRIRSGSSLNASNDPLIVIDGIPVANNSAPGTPNALSTINPNDIETFTVLKDASATAIYGSRASNGVIIITTKKGTQGKIKVTYNSSYTFKDPYKRFETMNADEFRQAVTNQYAEGTALGDAARNLINLYPQQSTDWQDAIYQSGLSTDQNISVAGKAGFMPFRVSLGYNNERGTIKTSKYERYTASVNLSPKFFDDHLRVDINVKGTINKNRFADSGAVGAAAFFDPTKPIYGIDTEDPTYGSNLYNYNGYWNWSTGKNTPNTLSSANPLSLLYDVDNAGTTKRSLGNIQLDYKIHGLEDLHANLNVGYDVAKSTGGNYTVPGSFQTAKDSDFKNIGRGNDWNNLRRNHLLDFYLNYAKNIESIQSNINVMAGYSWQHFYYRDLSIYKSNVTENLGTKEGWTYNDDEGRYIQNNNTPSPWENYLVSFFGRLNYNFKERYLLTATLRQDGSSRFSKSNRWGLFPSAALAWSIINEPFMEKARDIMSNLKLRVGYGVTGQQEITDYLYITNYSLGNNTTSQYMGSYLLKPDGYSPDLKWEQTATYNVGIDYGFLNNRINGSIEYYQKRTKDLLNTVSVAAGSNFTNMITANVGSMKNEGLEFNINAVAIQTKDFSWELGYNVTWNTSKITKLTATYNPDYEGINAGSASYGSGTVLQKHQVGYAPSTYWLFQQVYDENGKPVQNAVVDRNNDGQITNDDRYMTKKSPMADVYMGLSSQFTYKNWDLGFNLRASIGNYVYNASAADNGSLNAFSNQGFITNYYKSAVESTGFTLTSSTEQKASDLFLENASFLKMDNITLGYTFKNLFTSKLSGRISASVQNVFTITKYSGLDPECNAIDQSLWPRPRTFSLGINLNF</sequence>
<keyword evidence="3 8" id="KW-1134">Transmembrane beta strand</keyword>
<dbReference type="Gene3D" id="2.170.130.10">
    <property type="entry name" value="TonB-dependent receptor, plug domain"/>
    <property type="match status" value="1"/>
</dbReference>
<dbReference type="InterPro" id="IPR008969">
    <property type="entry name" value="CarboxyPept-like_regulatory"/>
</dbReference>
<dbReference type="Pfam" id="PF07715">
    <property type="entry name" value="Plug"/>
    <property type="match status" value="1"/>
</dbReference>
<dbReference type="InterPro" id="IPR023997">
    <property type="entry name" value="TonB-dep_OMP_SusC/RagA_CS"/>
</dbReference>
<evidence type="ECO:0000256" key="6">
    <source>
        <dbReference type="ARBA" id="ARBA00023136"/>
    </source>
</evidence>
<comment type="similarity">
    <text evidence="8 9">Belongs to the TonB-dependent receptor family.</text>
</comment>
<dbReference type="PROSITE" id="PS52016">
    <property type="entry name" value="TONB_DEPENDENT_REC_3"/>
    <property type="match status" value="1"/>
</dbReference>
<evidence type="ECO:0000256" key="1">
    <source>
        <dbReference type="ARBA" id="ARBA00004571"/>
    </source>
</evidence>
<comment type="subcellular location">
    <subcellularLocation>
        <location evidence="1 8">Cell outer membrane</location>
        <topology evidence="1 8">Multi-pass membrane protein</topology>
    </subcellularLocation>
</comment>